<evidence type="ECO:0000313" key="2">
    <source>
        <dbReference type="Proteomes" id="UP000299102"/>
    </source>
</evidence>
<organism evidence="1 2">
    <name type="scientific">Eumeta variegata</name>
    <name type="common">Bagworm moth</name>
    <name type="synonym">Eumeta japonica</name>
    <dbReference type="NCBI Taxonomy" id="151549"/>
    <lineage>
        <taxon>Eukaryota</taxon>
        <taxon>Metazoa</taxon>
        <taxon>Ecdysozoa</taxon>
        <taxon>Arthropoda</taxon>
        <taxon>Hexapoda</taxon>
        <taxon>Insecta</taxon>
        <taxon>Pterygota</taxon>
        <taxon>Neoptera</taxon>
        <taxon>Endopterygota</taxon>
        <taxon>Lepidoptera</taxon>
        <taxon>Glossata</taxon>
        <taxon>Ditrysia</taxon>
        <taxon>Tineoidea</taxon>
        <taxon>Psychidae</taxon>
        <taxon>Oiketicinae</taxon>
        <taxon>Eumeta</taxon>
    </lineage>
</organism>
<dbReference type="EMBL" id="BGZK01000251">
    <property type="protein sequence ID" value="GBP31774.1"/>
    <property type="molecule type" value="Genomic_DNA"/>
</dbReference>
<protein>
    <submittedName>
        <fullName evidence="1">Uncharacterized protein</fullName>
    </submittedName>
</protein>
<comment type="caution">
    <text evidence="1">The sequence shown here is derived from an EMBL/GenBank/DDBJ whole genome shotgun (WGS) entry which is preliminary data.</text>
</comment>
<dbReference type="OrthoDB" id="958254at2759"/>
<dbReference type="Proteomes" id="UP000299102">
    <property type="component" value="Unassembled WGS sequence"/>
</dbReference>
<proteinExistence type="predicted"/>
<dbReference type="AlphaFoldDB" id="A0A4C1V138"/>
<gene>
    <name evidence="1" type="ORF">EVAR_81539_1</name>
</gene>
<sequence length="385" mass="43841">MQNKTKVFWDNVNMQYPVSKFPCTGHTSYEIGHQVRGQPETLRPEKAIAHYGDRSSCSRSEIILTPLETACRNTRHATSTPNFTALCRLIFAWSGCAKPRSALHIPYGGSAYRLRQYSCAEDGDEPFAKDSEKELLINYDRDCNLTSYINRSQTNVDFGFKPVTARVIPKPSGCNENLYLCPPSRKLESTRIKVNCHNTTEMKSNYGIPAIGPQLVTNKDQYKLPTNEELTPALFPYQLTPVLTSDEGHDKFLDPYLTVSRLHHRPFTDEQLGRPSNRKDIVTYYTFADLPWVRTPKPSAGEWWLSRSWPKSVYDREKFKQGFRETIVHNISAWVPGSFRTEVRDNYSSPASRPTCQAQWDEADVKHELNGAIKSSTIEMSGEGI</sequence>
<reference evidence="1 2" key="1">
    <citation type="journal article" date="2019" name="Commun. Biol.">
        <title>The bagworm genome reveals a unique fibroin gene that provides high tensile strength.</title>
        <authorList>
            <person name="Kono N."/>
            <person name="Nakamura H."/>
            <person name="Ohtoshi R."/>
            <person name="Tomita M."/>
            <person name="Numata K."/>
            <person name="Arakawa K."/>
        </authorList>
    </citation>
    <scope>NUCLEOTIDE SEQUENCE [LARGE SCALE GENOMIC DNA]</scope>
</reference>
<name>A0A4C1V138_EUMVA</name>
<keyword evidence="2" id="KW-1185">Reference proteome</keyword>
<accession>A0A4C1V138</accession>
<evidence type="ECO:0000313" key="1">
    <source>
        <dbReference type="EMBL" id="GBP31774.1"/>
    </source>
</evidence>